<sequence length="204" mass="23612">MHFWTVQHKDVVNILLKEKIYNPDFNYTKNSAAGSDIRVVYPKFLNCFNFINHSTLPGIIFGFKLSDNCEVTDLYNYLINNLHISTAHNFCNEDYCILKLQLNDNINLLPIDFYDFTKLAIWVTQNNSNSISLLELDSNEFNRILDNLSKGIVAPKHRSFTQIHYSHININDIVGVYPMINYKENTIMKLSDAAIKLKNTLNLS</sequence>
<name>A0A8H9UX87_CLOPF</name>
<reference evidence="1" key="2">
    <citation type="submission" date="2020-07" db="EMBL/GenBank/DDBJ databases">
        <authorList>
            <consortium name="NCBI Pathogen Detection Project"/>
        </authorList>
    </citation>
    <scope>NUCLEOTIDE SEQUENCE</scope>
    <source>
        <strain evidence="1">C8</strain>
    </source>
</reference>
<dbReference type="EMBL" id="DACTCB010000011">
    <property type="protein sequence ID" value="HAT4308296.1"/>
    <property type="molecule type" value="Genomic_DNA"/>
</dbReference>
<dbReference type="AlphaFoldDB" id="A0A8H9UX87"/>
<protein>
    <submittedName>
        <fullName evidence="1">Uncharacterized protein</fullName>
    </submittedName>
</protein>
<gene>
    <name evidence="1" type="ORF">I9080_002106</name>
</gene>
<organism evidence="1">
    <name type="scientific">Clostridium perfringens</name>
    <dbReference type="NCBI Taxonomy" id="1502"/>
    <lineage>
        <taxon>Bacteria</taxon>
        <taxon>Bacillati</taxon>
        <taxon>Bacillota</taxon>
        <taxon>Clostridia</taxon>
        <taxon>Eubacteriales</taxon>
        <taxon>Clostridiaceae</taxon>
        <taxon>Clostridium</taxon>
    </lineage>
</organism>
<reference evidence="1" key="1">
    <citation type="journal article" date="2018" name="Genome Biol.">
        <title>SKESA: strategic k-mer extension for scrupulous assemblies.</title>
        <authorList>
            <person name="Souvorov A."/>
            <person name="Agarwala R."/>
            <person name="Lipman D.J."/>
        </authorList>
    </citation>
    <scope>NUCLEOTIDE SEQUENCE</scope>
    <source>
        <strain evidence="1">C8</strain>
    </source>
</reference>
<comment type="caution">
    <text evidence="1">The sequence shown here is derived from an EMBL/GenBank/DDBJ whole genome shotgun (WGS) entry which is preliminary data.</text>
</comment>
<proteinExistence type="predicted"/>
<evidence type="ECO:0000313" key="1">
    <source>
        <dbReference type="EMBL" id="HAT4308296.1"/>
    </source>
</evidence>
<dbReference type="Proteomes" id="UP000859547">
    <property type="component" value="Unassembled WGS sequence"/>
</dbReference>
<dbReference type="RefSeq" id="WP_004456590.1">
    <property type="nucleotide sequence ID" value="NZ_CATNXJ010000012.1"/>
</dbReference>
<accession>A0A8H9UX87</accession>